<dbReference type="AlphaFoldDB" id="A0A1H8DPD2"/>
<feature type="region of interest" description="Disordered" evidence="6">
    <location>
        <begin position="117"/>
        <end position="152"/>
    </location>
</feature>
<feature type="compositionally biased region" description="Basic and acidic residues" evidence="6">
    <location>
        <begin position="118"/>
        <end position="148"/>
    </location>
</feature>
<keyword evidence="3" id="KW-0813">Transport</keyword>
<dbReference type="PANTHER" id="PTHR42953">
    <property type="entry name" value="HIGH-AFFINITY ZINC UPTAKE SYSTEM PROTEIN ZNUA-RELATED"/>
    <property type="match status" value="1"/>
</dbReference>
<dbReference type="OrthoDB" id="7346865at2"/>
<dbReference type="PANTHER" id="PTHR42953:SF3">
    <property type="entry name" value="HIGH-AFFINITY ZINC UPTAKE SYSTEM PROTEIN ZNUA"/>
    <property type="match status" value="1"/>
</dbReference>
<dbReference type="InterPro" id="IPR006127">
    <property type="entry name" value="ZnuA-like"/>
</dbReference>
<evidence type="ECO:0000256" key="4">
    <source>
        <dbReference type="ARBA" id="ARBA00022729"/>
    </source>
</evidence>
<evidence type="ECO:0000256" key="7">
    <source>
        <dbReference type="SAM" id="SignalP"/>
    </source>
</evidence>
<sequence length="319" mass="32590">MRYIISFAVASLVAGPALAEVPRVVTDLAPVQGLVATVMGDLGQPEVLLDRGANAHSFQLRPSQAAALAEADLVVWVGPQMTPWLERTLAGVGPDVPQLSLLAVPGTYLQAFGAGAGAHDHAEEHGAEDHGAEAEEGHAEEDHAHGGTDPHAWLDPGNGALWLEAIAAELGRRDPEHAADYAANAEAGKAALKDAEARLAAQLAPVKGRPFVVFHDAYGYFSGHFGLSVAGTISAGDAVAPGAAHLAELRDEMAAGGVVCLFPEIGHDAKRAAQLAEATGVRLGDALDPEGTHVAPGPGAYVAVLDGLAQALTGCLTAE</sequence>
<comment type="similarity">
    <text evidence="1">Belongs to the bacterial solute-binding protein 9 family.</text>
</comment>
<keyword evidence="5" id="KW-0864">Zinc transport</keyword>
<dbReference type="InterPro" id="IPR050492">
    <property type="entry name" value="Bact_metal-bind_prot9"/>
</dbReference>
<evidence type="ECO:0000313" key="8">
    <source>
        <dbReference type="EMBL" id="SEN09100.1"/>
    </source>
</evidence>
<gene>
    <name evidence="8" type="ORF">SAMN04488103_10392</name>
</gene>
<dbReference type="EMBL" id="FOCE01000003">
    <property type="protein sequence ID" value="SEN09100.1"/>
    <property type="molecule type" value="Genomic_DNA"/>
</dbReference>
<dbReference type="GO" id="GO:0046872">
    <property type="term" value="F:metal ion binding"/>
    <property type="evidence" value="ECO:0007669"/>
    <property type="project" value="InterPro"/>
</dbReference>
<evidence type="ECO:0000256" key="5">
    <source>
        <dbReference type="ARBA" id="ARBA00022906"/>
    </source>
</evidence>
<keyword evidence="9" id="KW-1185">Reference proteome</keyword>
<evidence type="ECO:0000256" key="3">
    <source>
        <dbReference type="ARBA" id="ARBA00022448"/>
    </source>
</evidence>
<proteinExistence type="inferred from homology"/>
<dbReference type="Gene3D" id="3.40.50.1980">
    <property type="entry name" value="Nitrogenase molybdenum iron protein domain"/>
    <property type="match status" value="2"/>
</dbReference>
<feature type="chain" id="PRO_5011645835" description="High-affinity zinc uptake system protein ZnuA" evidence="7">
    <location>
        <begin position="20"/>
        <end position="319"/>
    </location>
</feature>
<evidence type="ECO:0000313" key="9">
    <source>
        <dbReference type="Proteomes" id="UP000198761"/>
    </source>
</evidence>
<evidence type="ECO:0000256" key="2">
    <source>
        <dbReference type="ARBA" id="ARBA00015915"/>
    </source>
</evidence>
<protein>
    <recommendedName>
        <fullName evidence="2">High-affinity zinc uptake system protein ZnuA</fullName>
    </recommendedName>
</protein>
<dbReference type="Pfam" id="PF01297">
    <property type="entry name" value="ZnuA"/>
    <property type="match status" value="1"/>
</dbReference>
<keyword evidence="4 7" id="KW-0732">Signal</keyword>
<dbReference type="SUPFAM" id="SSF53807">
    <property type="entry name" value="Helical backbone' metal receptor"/>
    <property type="match status" value="1"/>
</dbReference>
<evidence type="ECO:0000256" key="6">
    <source>
        <dbReference type="SAM" id="MobiDB-lite"/>
    </source>
</evidence>
<dbReference type="RefSeq" id="WP_091299446.1">
    <property type="nucleotide sequence ID" value="NZ_FOCE01000003.1"/>
</dbReference>
<keyword evidence="5" id="KW-0862">Zinc</keyword>
<organism evidence="8 9">
    <name type="scientific">Gemmobacter aquatilis</name>
    <dbReference type="NCBI Taxonomy" id="933059"/>
    <lineage>
        <taxon>Bacteria</taxon>
        <taxon>Pseudomonadati</taxon>
        <taxon>Pseudomonadota</taxon>
        <taxon>Alphaproteobacteria</taxon>
        <taxon>Rhodobacterales</taxon>
        <taxon>Paracoccaceae</taxon>
        <taxon>Gemmobacter</taxon>
    </lineage>
</organism>
<dbReference type="Proteomes" id="UP000198761">
    <property type="component" value="Unassembled WGS sequence"/>
</dbReference>
<dbReference type="STRING" id="933059.SAMN04488103_10392"/>
<evidence type="ECO:0000256" key="1">
    <source>
        <dbReference type="ARBA" id="ARBA00011028"/>
    </source>
</evidence>
<keyword evidence="5" id="KW-0406">Ion transport</keyword>
<accession>A0A1H8DPD2</accession>
<reference evidence="8 9" key="1">
    <citation type="submission" date="2016-10" db="EMBL/GenBank/DDBJ databases">
        <authorList>
            <person name="de Groot N.N."/>
        </authorList>
    </citation>
    <scope>NUCLEOTIDE SEQUENCE [LARGE SCALE GENOMIC DNA]</scope>
    <source>
        <strain evidence="8 9">DSM 3857</strain>
    </source>
</reference>
<dbReference type="GO" id="GO:0006829">
    <property type="term" value="P:zinc ion transport"/>
    <property type="evidence" value="ECO:0007669"/>
    <property type="project" value="UniProtKB-KW"/>
</dbReference>
<name>A0A1H8DPD2_9RHOB</name>
<feature type="signal peptide" evidence="7">
    <location>
        <begin position="1"/>
        <end position="19"/>
    </location>
</feature>